<evidence type="ECO:0000256" key="1">
    <source>
        <dbReference type="ARBA" id="ARBA00004202"/>
    </source>
</evidence>
<comment type="similarity">
    <text evidence="2">Belongs to the ABC transporter superfamily.</text>
</comment>
<dbReference type="SMART" id="SM00382">
    <property type="entry name" value="AAA"/>
    <property type="match status" value="1"/>
</dbReference>
<feature type="compositionally biased region" description="Low complexity" evidence="8">
    <location>
        <begin position="443"/>
        <end position="479"/>
    </location>
</feature>
<feature type="compositionally biased region" description="Pro residues" evidence="8">
    <location>
        <begin position="426"/>
        <end position="442"/>
    </location>
</feature>
<dbReference type="NCBIfam" id="TIGR01727">
    <property type="entry name" value="oligo_HPY"/>
    <property type="match status" value="1"/>
</dbReference>
<keyword evidence="7" id="KW-0472">Membrane</keyword>
<dbReference type="EMBL" id="BHZC01000001">
    <property type="protein sequence ID" value="GCD36971.1"/>
    <property type="molecule type" value="Genomic_DNA"/>
</dbReference>
<evidence type="ECO:0000256" key="6">
    <source>
        <dbReference type="ARBA" id="ARBA00022840"/>
    </source>
</evidence>
<dbReference type="PANTHER" id="PTHR43297">
    <property type="entry name" value="OLIGOPEPTIDE TRANSPORT ATP-BINDING PROTEIN APPD"/>
    <property type="match status" value="1"/>
</dbReference>
<dbReference type="InterPro" id="IPR027417">
    <property type="entry name" value="P-loop_NTPase"/>
</dbReference>
<dbReference type="PROSITE" id="PS50893">
    <property type="entry name" value="ABC_TRANSPORTER_2"/>
    <property type="match status" value="1"/>
</dbReference>
<reference evidence="10 11" key="1">
    <citation type="submission" date="2018-11" db="EMBL/GenBank/DDBJ databases">
        <title>Whole genome sequence of Streptomyces chrestomyceticus NBRC 13444(T).</title>
        <authorList>
            <person name="Komaki H."/>
            <person name="Tamura T."/>
        </authorList>
    </citation>
    <scope>NUCLEOTIDE SEQUENCE [LARGE SCALE GENOMIC DNA]</scope>
    <source>
        <strain evidence="10 11">NBRC 13444</strain>
    </source>
</reference>
<comment type="caution">
    <text evidence="10">The sequence shown here is derived from an EMBL/GenBank/DDBJ whole genome shotgun (WGS) entry which is preliminary data.</text>
</comment>
<sequence length="497" mass="50809">MTGQRATAPEPAAARPALQVTDLHVTFPGEHGPVHAVRGLSYAVRPGEVLGIVGESGSGKSAAAQAVLGLLPDGTAVRGSVELDGRELLGLGDAALSRIRGNGISMVFQDPLSALTPVYSIGSQLVEALRVHQDLSRKAARDRAVELLALVGIPDPRRRADAFPHEFSGGMRQRAVIAMAIANEPRVIVADEPTTALDVTVQAQILDVLRTAREVTGAAIVLITHDLGVVAGFADRVQVMYAGRPVEAGTVDAIYYRPRMPYTIGLLGATPRLDGPTGVPLTPVHGTPPSLTALPPGCPFAPRCPVAVPQCHETEPDPAPAVSTAVTPSAAVAPATAAPGHTAACHRSEEIASGALPRAGIFAGVGGTPFGGDGTPAPQTHADRAPTRANRTPRTPQQGVTQGPRPGTTPPAPQPAPSPLSTLSPRSPPRPSPPSHPPPTPPSSKSKTSSSTTPSPAAPSSSARSAPCGPWTASASSCGRGRRSPWSVSRGAARPPP</sequence>
<proteinExistence type="inferred from homology"/>
<dbReference type="GO" id="GO:0015833">
    <property type="term" value="P:peptide transport"/>
    <property type="evidence" value="ECO:0007669"/>
    <property type="project" value="InterPro"/>
</dbReference>
<feature type="region of interest" description="Disordered" evidence="8">
    <location>
        <begin position="366"/>
        <end position="497"/>
    </location>
</feature>
<dbReference type="InterPro" id="IPR003439">
    <property type="entry name" value="ABC_transporter-like_ATP-bd"/>
</dbReference>
<name>A0A7U9KX52_9ACTN</name>
<dbReference type="FunFam" id="3.40.50.300:FF:000016">
    <property type="entry name" value="Oligopeptide ABC transporter ATP-binding component"/>
    <property type="match status" value="1"/>
</dbReference>
<keyword evidence="5" id="KW-0547">Nucleotide-binding</keyword>
<evidence type="ECO:0000313" key="11">
    <source>
        <dbReference type="Proteomes" id="UP000287830"/>
    </source>
</evidence>
<dbReference type="OrthoDB" id="4008250at2"/>
<dbReference type="Pfam" id="PF08352">
    <property type="entry name" value="oligo_HPY"/>
    <property type="match status" value="1"/>
</dbReference>
<feature type="compositionally biased region" description="Pro residues" evidence="8">
    <location>
        <begin position="407"/>
        <end position="418"/>
    </location>
</feature>
<gene>
    <name evidence="10" type="ORF">OEIGOIKO_04752</name>
</gene>
<evidence type="ECO:0000256" key="2">
    <source>
        <dbReference type="ARBA" id="ARBA00005417"/>
    </source>
</evidence>
<dbReference type="Gene3D" id="3.40.50.300">
    <property type="entry name" value="P-loop containing nucleotide triphosphate hydrolases"/>
    <property type="match status" value="1"/>
</dbReference>
<evidence type="ECO:0000259" key="9">
    <source>
        <dbReference type="PROSITE" id="PS50893"/>
    </source>
</evidence>
<keyword evidence="3" id="KW-0813">Transport</keyword>
<feature type="compositionally biased region" description="Low complexity" evidence="8">
    <location>
        <begin position="387"/>
        <end position="406"/>
    </location>
</feature>
<dbReference type="SUPFAM" id="SSF52540">
    <property type="entry name" value="P-loop containing nucleoside triphosphate hydrolases"/>
    <property type="match status" value="1"/>
</dbReference>
<comment type="subcellular location">
    <subcellularLocation>
        <location evidence="1">Cell membrane</location>
        <topology evidence="1">Peripheral membrane protein</topology>
    </subcellularLocation>
</comment>
<evidence type="ECO:0000256" key="7">
    <source>
        <dbReference type="ARBA" id="ARBA00023136"/>
    </source>
</evidence>
<dbReference type="PRINTS" id="PR01217">
    <property type="entry name" value="PRICHEXTENSN"/>
</dbReference>
<feature type="domain" description="ABC transporter" evidence="9">
    <location>
        <begin position="18"/>
        <end position="267"/>
    </location>
</feature>
<dbReference type="GO" id="GO:0005886">
    <property type="term" value="C:plasma membrane"/>
    <property type="evidence" value="ECO:0007669"/>
    <property type="project" value="UniProtKB-SubCell"/>
</dbReference>
<evidence type="ECO:0000256" key="8">
    <source>
        <dbReference type="SAM" id="MobiDB-lite"/>
    </source>
</evidence>
<accession>A0A7U9KX52</accession>
<dbReference type="InterPro" id="IPR017871">
    <property type="entry name" value="ABC_transporter-like_CS"/>
</dbReference>
<organism evidence="10 11">
    <name type="scientific">Streptomyces chrestomyceticus JCM 4735</name>
    <dbReference type="NCBI Taxonomy" id="1306181"/>
    <lineage>
        <taxon>Bacteria</taxon>
        <taxon>Bacillati</taxon>
        <taxon>Actinomycetota</taxon>
        <taxon>Actinomycetes</taxon>
        <taxon>Kitasatosporales</taxon>
        <taxon>Streptomycetaceae</taxon>
        <taxon>Streptomyces</taxon>
    </lineage>
</organism>
<dbReference type="PANTHER" id="PTHR43297:SF2">
    <property type="entry name" value="DIPEPTIDE TRANSPORT ATP-BINDING PROTEIN DPPD"/>
    <property type="match status" value="1"/>
</dbReference>
<evidence type="ECO:0000256" key="5">
    <source>
        <dbReference type="ARBA" id="ARBA00022741"/>
    </source>
</evidence>
<dbReference type="AlphaFoldDB" id="A0A7U9KX52"/>
<dbReference type="InterPro" id="IPR003593">
    <property type="entry name" value="AAA+_ATPase"/>
</dbReference>
<dbReference type="Proteomes" id="UP000287830">
    <property type="component" value="Unassembled WGS sequence"/>
</dbReference>
<evidence type="ECO:0000256" key="3">
    <source>
        <dbReference type="ARBA" id="ARBA00022448"/>
    </source>
</evidence>
<dbReference type="GO" id="GO:0005524">
    <property type="term" value="F:ATP binding"/>
    <property type="evidence" value="ECO:0007669"/>
    <property type="project" value="UniProtKB-KW"/>
</dbReference>
<keyword evidence="4" id="KW-1003">Cell membrane</keyword>
<dbReference type="CDD" id="cd03257">
    <property type="entry name" value="ABC_NikE_OppD_transporters"/>
    <property type="match status" value="1"/>
</dbReference>
<protein>
    <submittedName>
        <fullName evidence="10">ABC transporter ATP-binding protein</fullName>
    </submittedName>
</protein>
<keyword evidence="6 10" id="KW-0067">ATP-binding</keyword>
<dbReference type="Pfam" id="PF00005">
    <property type="entry name" value="ABC_tran"/>
    <property type="match status" value="1"/>
</dbReference>
<dbReference type="InterPro" id="IPR050388">
    <property type="entry name" value="ABC_Ni/Peptide_Import"/>
</dbReference>
<dbReference type="PROSITE" id="PS00211">
    <property type="entry name" value="ABC_TRANSPORTER_1"/>
    <property type="match status" value="1"/>
</dbReference>
<dbReference type="InterPro" id="IPR013563">
    <property type="entry name" value="Oligopep_ABC_C"/>
</dbReference>
<evidence type="ECO:0000256" key="4">
    <source>
        <dbReference type="ARBA" id="ARBA00022475"/>
    </source>
</evidence>
<evidence type="ECO:0000313" key="10">
    <source>
        <dbReference type="EMBL" id="GCD36971.1"/>
    </source>
</evidence>
<dbReference type="GO" id="GO:0016887">
    <property type="term" value="F:ATP hydrolysis activity"/>
    <property type="evidence" value="ECO:0007669"/>
    <property type="project" value="InterPro"/>
</dbReference>